<dbReference type="OrthoDB" id="9783590at2"/>
<evidence type="ECO:0000256" key="1">
    <source>
        <dbReference type="ARBA" id="ARBA00023122"/>
    </source>
</evidence>
<dbReference type="Gene3D" id="3.10.580.10">
    <property type="entry name" value="CBS-domain"/>
    <property type="match status" value="1"/>
</dbReference>
<keyword evidence="5" id="KW-1185">Reference proteome</keyword>
<dbReference type="AlphaFoldDB" id="A0A1N6E221"/>
<dbReference type="PROSITE" id="PS51371">
    <property type="entry name" value="CBS"/>
    <property type="match status" value="2"/>
</dbReference>
<dbReference type="Proteomes" id="UP000184932">
    <property type="component" value="Unassembled WGS sequence"/>
</dbReference>
<dbReference type="EMBL" id="FSRL01000001">
    <property type="protein sequence ID" value="SIN77078.1"/>
    <property type="molecule type" value="Genomic_DNA"/>
</dbReference>
<feature type="domain" description="CBS" evidence="3">
    <location>
        <begin position="9"/>
        <end position="68"/>
    </location>
</feature>
<dbReference type="STRING" id="1217970.SAMN05444002_0251"/>
<dbReference type="InterPro" id="IPR051257">
    <property type="entry name" value="Diverse_CBS-Domain"/>
</dbReference>
<dbReference type="PANTHER" id="PTHR43080:SF26">
    <property type="entry name" value="REGULATORY PROTEIN"/>
    <property type="match status" value="1"/>
</dbReference>
<dbReference type="RefSeq" id="WP_074254455.1">
    <property type="nucleotide sequence ID" value="NZ_FSRL01000001.1"/>
</dbReference>
<evidence type="ECO:0000313" key="5">
    <source>
        <dbReference type="Proteomes" id="UP000184932"/>
    </source>
</evidence>
<dbReference type="Pfam" id="PF00571">
    <property type="entry name" value="CBS"/>
    <property type="match status" value="2"/>
</dbReference>
<sequence>MAQFPVASILRADGPTLTAPMPIRQAVALLVEARAAAAPVLRDDGKLAGILSQKDCFGPALHASYHQEWAGRVADYMSERVVTLDAGDDVVRAAEMFLAHPHRVFPVLEEGRLAGMLYRSDVLALLARIG</sequence>
<accession>A0A1N6E221</accession>
<dbReference type="InterPro" id="IPR046342">
    <property type="entry name" value="CBS_dom_sf"/>
</dbReference>
<dbReference type="InterPro" id="IPR000644">
    <property type="entry name" value="CBS_dom"/>
</dbReference>
<dbReference type="SMART" id="SM00116">
    <property type="entry name" value="CBS"/>
    <property type="match status" value="2"/>
</dbReference>
<keyword evidence="1 2" id="KW-0129">CBS domain</keyword>
<name>A0A1N6E221_9RHOB</name>
<dbReference type="PANTHER" id="PTHR43080">
    <property type="entry name" value="CBS DOMAIN-CONTAINING PROTEIN CBSX3, MITOCHONDRIAL"/>
    <property type="match status" value="1"/>
</dbReference>
<dbReference type="InterPro" id="IPR044729">
    <property type="entry name" value="CBS_bac"/>
</dbReference>
<organism evidence="4 5">
    <name type="scientific">Vannielia litorea</name>
    <dbReference type="NCBI Taxonomy" id="1217970"/>
    <lineage>
        <taxon>Bacteria</taxon>
        <taxon>Pseudomonadati</taxon>
        <taxon>Pseudomonadota</taxon>
        <taxon>Alphaproteobacteria</taxon>
        <taxon>Rhodobacterales</taxon>
        <taxon>Paracoccaceae</taxon>
        <taxon>Vannielia</taxon>
    </lineage>
</organism>
<protein>
    <submittedName>
        <fullName evidence="4">CBS domain-containing protein</fullName>
    </submittedName>
</protein>
<feature type="domain" description="CBS" evidence="3">
    <location>
        <begin position="77"/>
        <end position="130"/>
    </location>
</feature>
<proteinExistence type="predicted"/>
<reference evidence="5" key="1">
    <citation type="submission" date="2016-11" db="EMBL/GenBank/DDBJ databases">
        <authorList>
            <person name="Varghese N."/>
            <person name="Submissions S."/>
        </authorList>
    </citation>
    <scope>NUCLEOTIDE SEQUENCE [LARGE SCALE GENOMIC DNA]</scope>
    <source>
        <strain evidence="5">DSM 29440</strain>
    </source>
</reference>
<dbReference type="CDD" id="cd04629">
    <property type="entry name" value="CBS_pair_bac"/>
    <property type="match status" value="1"/>
</dbReference>
<evidence type="ECO:0000313" key="4">
    <source>
        <dbReference type="EMBL" id="SIN77078.1"/>
    </source>
</evidence>
<evidence type="ECO:0000256" key="2">
    <source>
        <dbReference type="PROSITE-ProRule" id="PRU00703"/>
    </source>
</evidence>
<dbReference type="SUPFAM" id="SSF54631">
    <property type="entry name" value="CBS-domain pair"/>
    <property type="match status" value="1"/>
</dbReference>
<evidence type="ECO:0000259" key="3">
    <source>
        <dbReference type="PROSITE" id="PS51371"/>
    </source>
</evidence>
<gene>
    <name evidence="4" type="ORF">SAMN05444002_0251</name>
</gene>